<keyword evidence="1 3" id="KW-0560">Oxidoreductase</keyword>
<dbReference type="PANTHER" id="PTHR43818:SF11">
    <property type="entry name" value="BCDNA.GH03377"/>
    <property type="match status" value="1"/>
</dbReference>
<evidence type="ECO:0000313" key="4">
    <source>
        <dbReference type="Proteomes" id="UP000318995"/>
    </source>
</evidence>
<dbReference type="Gene3D" id="3.30.360.10">
    <property type="entry name" value="Dihydrodipicolinate Reductase, domain 2"/>
    <property type="match status" value="1"/>
</dbReference>
<dbReference type="SUPFAM" id="SSF51735">
    <property type="entry name" value="NAD(P)-binding Rossmann-fold domains"/>
    <property type="match status" value="1"/>
</dbReference>
<reference evidence="3 4" key="1">
    <citation type="submission" date="2019-02" db="EMBL/GenBank/DDBJ databases">
        <title>Deep-cultivation of Planctomycetes and their phenomic and genomic characterization uncovers novel biology.</title>
        <authorList>
            <person name="Wiegand S."/>
            <person name="Jogler M."/>
            <person name="Boedeker C."/>
            <person name="Pinto D."/>
            <person name="Vollmers J."/>
            <person name="Rivas-Marin E."/>
            <person name="Kohn T."/>
            <person name="Peeters S.H."/>
            <person name="Heuer A."/>
            <person name="Rast P."/>
            <person name="Oberbeckmann S."/>
            <person name="Bunk B."/>
            <person name="Jeske O."/>
            <person name="Meyerdierks A."/>
            <person name="Storesund J.E."/>
            <person name="Kallscheuer N."/>
            <person name="Luecker S."/>
            <person name="Lage O.M."/>
            <person name="Pohl T."/>
            <person name="Merkel B.J."/>
            <person name="Hornburger P."/>
            <person name="Mueller R.-W."/>
            <person name="Bruemmer F."/>
            <person name="Labrenz M."/>
            <person name="Spormann A.M."/>
            <person name="Op Den Camp H."/>
            <person name="Overmann J."/>
            <person name="Amann R."/>
            <person name="Jetten M.S.M."/>
            <person name="Mascher T."/>
            <person name="Medema M.H."/>
            <person name="Devos D.P."/>
            <person name="Kaster A.-K."/>
            <person name="Ovreas L."/>
            <person name="Rohde M."/>
            <person name="Galperin M.Y."/>
            <person name="Jogler C."/>
        </authorList>
    </citation>
    <scope>NUCLEOTIDE SEQUENCE [LARGE SCALE GENOMIC DNA]</scope>
    <source>
        <strain evidence="3 4">Pla111</strain>
    </source>
</reference>
<dbReference type="OrthoDB" id="9783105at2"/>
<proteinExistence type="predicted"/>
<dbReference type="GO" id="GO:0047061">
    <property type="term" value="F:glucose-fructose oxidoreductase activity"/>
    <property type="evidence" value="ECO:0007669"/>
    <property type="project" value="UniProtKB-EC"/>
</dbReference>
<dbReference type="RefSeq" id="WP_146575312.1">
    <property type="nucleotide sequence ID" value="NZ_SJPH01000009.1"/>
</dbReference>
<dbReference type="SUPFAM" id="SSF55347">
    <property type="entry name" value="Glyceraldehyde-3-phosphate dehydrogenase-like, C-terminal domain"/>
    <property type="match status" value="1"/>
</dbReference>
<organism evidence="3 4">
    <name type="scientific">Botrimarina hoheduenensis</name>
    <dbReference type="NCBI Taxonomy" id="2528000"/>
    <lineage>
        <taxon>Bacteria</taxon>
        <taxon>Pseudomonadati</taxon>
        <taxon>Planctomycetota</taxon>
        <taxon>Planctomycetia</taxon>
        <taxon>Pirellulales</taxon>
        <taxon>Lacipirellulaceae</taxon>
        <taxon>Botrimarina</taxon>
    </lineage>
</organism>
<dbReference type="InterPro" id="IPR000683">
    <property type="entry name" value="Gfo/Idh/MocA-like_OxRdtase_N"/>
</dbReference>
<comment type="caution">
    <text evidence="3">The sequence shown here is derived from an EMBL/GenBank/DDBJ whole genome shotgun (WGS) entry which is preliminary data.</text>
</comment>
<dbReference type="InterPro" id="IPR036291">
    <property type="entry name" value="NAD(P)-bd_dom_sf"/>
</dbReference>
<gene>
    <name evidence="3" type="primary">gfo_3</name>
    <name evidence="3" type="ORF">Pla111_31170</name>
</gene>
<name>A0A5C5VV47_9BACT</name>
<dbReference type="Gene3D" id="3.40.50.720">
    <property type="entry name" value="NAD(P)-binding Rossmann-like Domain"/>
    <property type="match status" value="1"/>
</dbReference>
<dbReference type="Pfam" id="PF01408">
    <property type="entry name" value="GFO_IDH_MocA"/>
    <property type="match status" value="1"/>
</dbReference>
<dbReference type="EC" id="1.1.99.28" evidence="3"/>
<dbReference type="EMBL" id="SJPH01000009">
    <property type="protein sequence ID" value="TWT41402.1"/>
    <property type="molecule type" value="Genomic_DNA"/>
</dbReference>
<evidence type="ECO:0000313" key="3">
    <source>
        <dbReference type="EMBL" id="TWT41402.1"/>
    </source>
</evidence>
<dbReference type="Proteomes" id="UP000318995">
    <property type="component" value="Unassembled WGS sequence"/>
</dbReference>
<evidence type="ECO:0000259" key="2">
    <source>
        <dbReference type="Pfam" id="PF01408"/>
    </source>
</evidence>
<evidence type="ECO:0000256" key="1">
    <source>
        <dbReference type="ARBA" id="ARBA00023002"/>
    </source>
</evidence>
<protein>
    <submittedName>
        <fullName evidence="3">Glucose--fructose oxidoreductase</fullName>
        <ecNumber evidence="3">1.1.99.28</ecNumber>
    </submittedName>
</protein>
<dbReference type="PANTHER" id="PTHR43818">
    <property type="entry name" value="BCDNA.GH03377"/>
    <property type="match status" value="1"/>
</dbReference>
<dbReference type="GO" id="GO:0000166">
    <property type="term" value="F:nucleotide binding"/>
    <property type="evidence" value="ECO:0007669"/>
    <property type="project" value="InterPro"/>
</dbReference>
<keyword evidence="4" id="KW-1185">Reference proteome</keyword>
<accession>A0A5C5VV47</accession>
<dbReference type="InterPro" id="IPR050463">
    <property type="entry name" value="Gfo/Idh/MocA_oxidrdct_glycsds"/>
</dbReference>
<feature type="domain" description="Gfo/Idh/MocA-like oxidoreductase N-terminal" evidence="2">
    <location>
        <begin position="2"/>
        <end position="134"/>
    </location>
</feature>
<dbReference type="AlphaFoldDB" id="A0A5C5VV47"/>
<sequence>MIKVGIVGLGFMGMVHYLSYAKVRGVKVVALCERDEKKRAGDWRGIQGNFGPPGERTDLAGVTAYAEVDDLLADPQVEVVDITLPPALHADVACRALQAGKHVFCEKPLAMRLADCDRIRRAAHKADRRLLVGHVLPYFPEYAWALKEASSGKHGRLLGGSFKRVISDPAWLANYWSAEIIGGPLLDLHVHDAHFIRMLFGRPVSLFTSGRTRNGLPEFWNTQFIYEAGGPTVHAVSGTINQPGRPFQHGFELQFERATLVFDFAVLGKEAAYLCPPTVIPTSGAAKQVKLSGGDPMHAFQAELRDAMRAISTDSEASALEPQLARDAIELCHLQAKSLAAGKPVKLSS</sequence>